<dbReference type="InterPro" id="IPR015424">
    <property type="entry name" value="PyrdxlP-dep_Trfase"/>
</dbReference>
<keyword evidence="5" id="KW-0663">Pyridoxal phosphate</keyword>
<evidence type="ECO:0000256" key="7">
    <source>
        <dbReference type="ARBA" id="ARBA00023014"/>
    </source>
</evidence>
<dbReference type="GO" id="GO:0046872">
    <property type="term" value="F:metal ion binding"/>
    <property type="evidence" value="ECO:0007669"/>
    <property type="project" value="UniProtKB-KW"/>
</dbReference>
<dbReference type="PANTHER" id="PTHR11601:SF34">
    <property type="entry name" value="CYSTEINE DESULFURASE"/>
    <property type="match status" value="1"/>
</dbReference>
<protein>
    <submittedName>
        <fullName evidence="10">Cysteine desulfurase</fullName>
    </submittedName>
</protein>
<accession>A0A0G0H5A0</accession>
<keyword evidence="4" id="KW-0479">Metal-binding</keyword>
<dbReference type="SUPFAM" id="SSF53383">
    <property type="entry name" value="PLP-dependent transferases"/>
    <property type="match status" value="1"/>
</dbReference>
<keyword evidence="7" id="KW-0411">Iron-sulfur</keyword>
<sequence length="380" mass="42223">MPKSNEIYLDYAASISANPSSIHSLGVDAKKKLENARGEVANILGARTFEVIFTSGGTESNNLAIQGVVLASFSKKLPHIITTNIEHSSVLETFKLLAKRKIARISIIGVEINGIVDPKKIKKQIRKDTMLISVNYANNEIGTIQPLKEIAKEIRHYKKINKRKNIFFHTDAVQTANYLDLNVEKLGVDMLTLSGSKIEDAGRIGVLFKKECVSLANIFGGGDQEGGMRPGTENLPEILKFSAALKSAQKIKEKEYRRLIKLRDYFFKKLLKLKNQNFNFLVNGDLKNRLPNNVNITVPNIPSDLLVIELSARGIMASAKSACKAGDGKASYVIKAINKNIKETDGSLRFSLGRQTTKNDINYTVKALSEILTKLKKWYN</sequence>
<dbReference type="EMBL" id="LBTA01000009">
    <property type="protein sequence ID" value="KKQ33695.1"/>
    <property type="molecule type" value="Genomic_DNA"/>
</dbReference>
<dbReference type="Gene3D" id="1.10.260.50">
    <property type="match status" value="1"/>
</dbReference>
<reference evidence="10 11" key="1">
    <citation type="journal article" date="2015" name="Nature">
        <title>rRNA introns, odd ribosomes, and small enigmatic genomes across a large radiation of phyla.</title>
        <authorList>
            <person name="Brown C.T."/>
            <person name="Hug L.A."/>
            <person name="Thomas B.C."/>
            <person name="Sharon I."/>
            <person name="Castelle C.J."/>
            <person name="Singh A."/>
            <person name="Wilkins M.J."/>
            <person name="Williams K.H."/>
            <person name="Banfield J.F."/>
        </authorList>
    </citation>
    <scope>NUCLEOTIDE SEQUENCE [LARGE SCALE GENOMIC DNA]</scope>
</reference>
<dbReference type="InterPro" id="IPR015421">
    <property type="entry name" value="PyrdxlP-dep_Trfase_major"/>
</dbReference>
<dbReference type="PATRIC" id="fig|1618729.3.peg.138"/>
<dbReference type="Pfam" id="PF00266">
    <property type="entry name" value="Aminotran_5"/>
    <property type="match status" value="1"/>
</dbReference>
<comment type="caution">
    <text evidence="10">The sequence shown here is derived from an EMBL/GenBank/DDBJ whole genome shotgun (WGS) entry which is preliminary data.</text>
</comment>
<comment type="similarity">
    <text evidence="2">Belongs to the class-V pyridoxal-phosphate-dependent aminotransferase family. NifS/IscS subfamily.</text>
</comment>
<dbReference type="GO" id="GO:0031071">
    <property type="term" value="F:cysteine desulfurase activity"/>
    <property type="evidence" value="ECO:0007669"/>
    <property type="project" value="UniProtKB-EC"/>
</dbReference>
<evidence type="ECO:0000256" key="3">
    <source>
        <dbReference type="ARBA" id="ARBA00022679"/>
    </source>
</evidence>
<name>A0A0G0H5A0_9BACT</name>
<keyword evidence="6" id="KW-0408">Iron</keyword>
<evidence type="ECO:0000313" key="10">
    <source>
        <dbReference type="EMBL" id="KKQ33695.1"/>
    </source>
</evidence>
<proteinExistence type="inferred from homology"/>
<evidence type="ECO:0000259" key="9">
    <source>
        <dbReference type="Pfam" id="PF00266"/>
    </source>
</evidence>
<evidence type="ECO:0000256" key="4">
    <source>
        <dbReference type="ARBA" id="ARBA00022723"/>
    </source>
</evidence>
<dbReference type="GO" id="GO:0051536">
    <property type="term" value="F:iron-sulfur cluster binding"/>
    <property type="evidence" value="ECO:0007669"/>
    <property type="project" value="UniProtKB-KW"/>
</dbReference>
<feature type="domain" description="Aminotransferase class V" evidence="9">
    <location>
        <begin position="10"/>
        <end position="362"/>
    </location>
</feature>
<dbReference type="InterPro" id="IPR016454">
    <property type="entry name" value="Cysteine_dSase"/>
</dbReference>
<evidence type="ECO:0000313" key="11">
    <source>
        <dbReference type="Proteomes" id="UP000034701"/>
    </source>
</evidence>
<dbReference type="Gene3D" id="3.90.1150.10">
    <property type="entry name" value="Aspartate Aminotransferase, domain 1"/>
    <property type="match status" value="1"/>
</dbReference>
<gene>
    <name evidence="10" type="ORF">US45_C0009G0005</name>
</gene>
<dbReference type="PIRSF" id="PIRSF005572">
    <property type="entry name" value="NifS"/>
    <property type="match status" value="1"/>
</dbReference>
<evidence type="ECO:0000256" key="6">
    <source>
        <dbReference type="ARBA" id="ARBA00023004"/>
    </source>
</evidence>
<evidence type="ECO:0000256" key="8">
    <source>
        <dbReference type="ARBA" id="ARBA00050776"/>
    </source>
</evidence>
<evidence type="ECO:0000256" key="5">
    <source>
        <dbReference type="ARBA" id="ARBA00022898"/>
    </source>
</evidence>
<dbReference type="Gene3D" id="3.40.640.10">
    <property type="entry name" value="Type I PLP-dependent aspartate aminotransferase-like (Major domain)"/>
    <property type="match status" value="1"/>
</dbReference>
<dbReference type="InterPro" id="IPR015422">
    <property type="entry name" value="PyrdxlP-dep_Trfase_small"/>
</dbReference>
<comment type="catalytic activity">
    <reaction evidence="8">
        <text>(sulfur carrier)-H + L-cysteine = (sulfur carrier)-SH + L-alanine</text>
        <dbReference type="Rhea" id="RHEA:43892"/>
        <dbReference type="Rhea" id="RHEA-COMP:14737"/>
        <dbReference type="Rhea" id="RHEA-COMP:14739"/>
        <dbReference type="ChEBI" id="CHEBI:29917"/>
        <dbReference type="ChEBI" id="CHEBI:35235"/>
        <dbReference type="ChEBI" id="CHEBI:57972"/>
        <dbReference type="ChEBI" id="CHEBI:64428"/>
        <dbReference type="EC" id="2.8.1.7"/>
    </reaction>
</comment>
<comment type="cofactor">
    <cofactor evidence="1">
        <name>pyridoxal 5'-phosphate</name>
        <dbReference type="ChEBI" id="CHEBI:597326"/>
    </cofactor>
</comment>
<dbReference type="PANTHER" id="PTHR11601">
    <property type="entry name" value="CYSTEINE DESULFURYLASE FAMILY MEMBER"/>
    <property type="match status" value="1"/>
</dbReference>
<dbReference type="InterPro" id="IPR000192">
    <property type="entry name" value="Aminotrans_V_dom"/>
</dbReference>
<keyword evidence="3" id="KW-0808">Transferase</keyword>
<organism evidence="10 11">
    <name type="scientific">Candidatus Nomurabacteria bacterium GW2011_GWA1_37_20</name>
    <dbReference type="NCBI Taxonomy" id="1618729"/>
    <lineage>
        <taxon>Bacteria</taxon>
        <taxon>Candidatus Nomuraibacteriota</taxon>
    </lineage>
</organism>
<dbReference type="Proteomes" id="UP000034701">
    <property type="component" value="Unassembled WGS sequence"/>
</dbReference>
<evidence type="ECO:0000256" key="2">
    <source>
        <dbReference type="ARBA" id="ARBA00006490"/>
    </source>
</evidence>
<dbReference type="AlphaFoldDB" id="A0A0G0H5A0"/>
<evidence type="ECO:0000256" key="1">
    <source>
        <dbReference type="ARBA" id="ARBA00001933"/>
    </source>
</evidence>